<comment type="catalytic activity">
    <reaction evidence="1">
        <text>ATP + protein L-histidine = ADP + protein N-phospho-L-histidine.</text>
        <dbReference type="EC" id="2.7.13.3"/>
    </reaction>
</comment>
<keyword evidence="7" id="KW-0808">Transferase</keyword>
<feature type="transmembrane region" description="Helical" evidence="13">
    <location>
        <begin position="185"/>
        <end position="204"/>
    </location>
</feature>
<dbReference type="RefSeq" id="WP_133360306.1">
    <property type="nucleotide sequence ID" value="NZ_SMUV01000068.1"/>
</dbReference>
<feature type="transmembrane region" description="Helical" evidence="13">
    <location>
        <begin position="152"/>
        <end position="176"/>
    </location>
</feature>
<dbReference type="GO" id="GO:0045121">
    <property type="term" value="C:membrane raft"/>
    <property type="evidence" value="ECO:0007669"/>
    <property type="project" value="UniProtKB-SubCell"/>
</dbReference>
<evidence type="ECO:0000256" key="12">
    <source>
        <dbReference type="ARBA" id="ARBA00023136"/>
    </source>
</evidence>
<organism evidence="15 16">
    <name type="scientific">Antarcticimicrobium luteum</name>
    <dbReference type="NCBI Taxonomy" id="2547397"/>
    <lineage>
        <taxon>Bacteria</taxon>
        <taxon>Pseudomonadati</taxon>
        <taxon>Pseudomonadota</taxon>
        <taxon>Alphaproteobacteria</taxon>
        <taxon>Rhodobacterales</taxon>
        <taxon>Paracoccaceae</taxon>
        <taxon>Antarcticimicrobium</taxon>
    </lineage>
</organism>
<evidence type="ECO:0000256" key="7">
    <source>
        <dbReference type="ARBA" id="ARBA00022679"/>
    </source>
</evidence>
<dbReference type="PANTHER" id="PTHR43047:SF64">
    <property type="entry name" value="HISTIDINE KINASE CONTAINING CHEY-HOMOLOGOUS RECEIVER DOMAIN AND PAS DOMAIN-RELATED"/>
    <property type="match status" value="1"/>
</dbReference>
<proteinExistence type="predicted"/>
<dbReference type="SMART" id="SM00387">
    <property type="entry name" value="HATPase_c"/>
    <property type="match status" value="1"/>
</dbReference>
<dbReference type="PANTHER" id="PTHR43047">
    <property type="entry name" value="TWO-COMPONENT HISTIDINE PROTEIN KINASE"/>
    <property type="match status" value="1"/>
</dbReference>
<feature type="transmembrane region" description="Helical" evidence="13">
    <location>
        <begin position="103"/>
        <end position="122"/>
    </location>
</feature>
<feature type="transmembrane region" description="Helical" evidence="13">
    <location>
        <begin position="210"/>
        <end position="232"/>
    </location>
</feature>
<sequence length="600" mass="65588">MTCLTNLDFTVVSAAVATLWAVAALVLVWVARNHRFAGKPAFVLSFVAMLWWIFVVGFEMSSQGLSCKVSWALAAWPAITLLPMAWAFFLFDYTVNTKGGSNPFRLLCYVGLPFLVSAIAVTNSQHHLLYDLDTHLVTEGAEAYVVFVHGPLFYVIAAGLYVFVMSALGVLAYAFVNAERNIRPFLAVLILITIAPLAANVAYVRWGFTILGFDPTSFMFSGALISFSWLLVNNRMMDTEALGRDLLFYATHDPVIIMDGAGRFTGANSAATELFGDQMPERGGSLGHLEKIGPMLSFLAETGELTCAEPIRYGNRIYDPRALLIASPIQTKSNLLGWSVSLVDITERERSAEALRVALQRAETANRAKTEFLAVISHELRTPMTSLRGGLDLVLHGVAGDVSEPVRKLLGIAQKNSIRLQKLIDDILDLQKLDLNEIKLDLQEVNPTEFLRETVQEYDAYAAQTNVRLSVVSDDAHSRVHVDPFRLKQVVGNVLSNAVKFSSEGGVVECSVSATGATLRLSIRDSGIGIPENAEDKVFGRFDQVDSSSTRASGGTGLGMHIAKRLIERMGGAISYESRVGLGTTFHIDIPLASHRARTH</sequence>
<evidence type="ECO:0000256" key="6">
    <source>
        <dbReference type="ARBA" id="ARBA00022553"/>
    </source>
</evidence>
<reference evidence="15 16" key="1">
    <citation type="submission" date="2019-03" db="EMBL/GenBank/DDBJ databases">
        <title>Ruegeria lutea sp. nov., a novel strain, isolated from marine sediment, the Masan Bay, South Korea.</title>
        <authorList>
            <person name="Kim J."/>
            <person name="Kim D.-Y."/>
            <person name="Lee S.-S."/>
        </authorList>
    </citation>
    <scope>NUCLEOTIDE SEQUENCE [LARGE SCALE GENOMIC DNA]</scope>
    <source>
        <strain evidence="15 16">318-1</strain>
    </source>
</reference>
<gene>
    <name evidence="15" type="ORF">E1832_13595</name>
</gene>
<dbReference type="SUPFAM" id="SSF55785">
    <property type="entry name" value="PYP-like sensor domain (PAS domain)"/>
    <property type="match status" value="1"/>
</dbReference>
<keyword evidence="10" id="KW-0067">ATP-binding</keyword>
<dbReference type="Pfam" id="PF16927">
    <property type="entry name" value="HisKA_7TM"/>
    <property type="match status" value="1"/>
</dbReference>
<keyword evidence="13" id="KW-1133">Transmembrane helix</keyword>
<feature type="transmembrane region" description="Helical" evidence="13">
    <location>
        <begin position="70"/>
        <end position="91"/>
    </location>
</feature>
<keyword evidence="9" id="KW-0418">Kinase</keyword>
<keyword evidence="16" id="KW-1185">Reference proteome</keyword>
<dbReference type="InterPro" id="IPR036890">
    <property type="entry name" value="HATPase_C_sf"/>
</dbReference>
<dbReference type="InterPro" id="IPR003661">
    <property type="entry name" value="HisK_dim/P_dom"/>
</dbReference>
<evidence type="ECO:0000256" key="11">
    <source>
        <dbReference type="ARBA" id="ARBA00023012"/>
    </source>
</evidence>
<dbReference type="FunFam" id="3.30.565.10:FF:000023">
    <property type="entry name" value="PAS domain-containing sensor histidine kinase"/>
    <property type="match status" value="1"/>
</dbReference>
<dbReference type="CDD" id="cd00082">
    <property type="entry name" value="HisKA"/>
    <property type="match status" value="1"/>
</dbReference>
<evidence type="ECO:0000259" key="14">
    <source>
        <dbReference type="PROSITE" id="PS50109"/>
    </source>
</evidence>
<protein>
    <recommendedName>
        <fullName evidence="4">histidine kinase</fullName>
        <ecNumber evidence="4">2.7.13.3</ecNumber>
    </recommendedName>
</protein>
<evidence type="ECO:0000256" key="8">
    <source>
        <dbReference type="ARBA" id="ARBA00022741"/>
    </source>
</evidence>
<dbReference type="Gene3D" id="3.30.450.20">
    <property type="entry name" value="PAS domain"/>
    <property type="match status" value="1"/>
</dbReference>
<accession>A0A4R5V246</accession>
<dbReference type="CDD" id="cd16922">
    <property type="entry name" value="HATPase_EvgS-ArcB-TorS-like"/>
    <property type="match status" value="1"/>
</dbReference>
<keyword evidence="8" id="KW-0547">Nucleotide-binding</keyword>
<keyword evidence="13" id="KW-0812">Transmembrane</keyword>
<dbReference type="PROSITE" id="PS50109">
    <property type="entry name" value="HIS_KIN"/>
    <property type="match status" value="1"/>
</dbReference>
<dbReference type="PRINTS" id="PR00344">
    <property type="entry name" value="BCTRLSENSOR"/>
</dbReference>
<dbReference type="InterPro" id="IPR005467">
    <property type="entry name" value="His_kinase_dom"/>
</dbReference>
<dbReference type="GO" id="GO:0005886">
    <property type="term" value="C:plasma membrane"/>
    <property type="evidence" value="ECO:0007669"/>
    <property type="project" value="UniProtKB-SubCell"/>
</dbReference>
<evidence type="ECO:0000313" key="15">
    <source>
        <dbReference type="EMBL" id="TDK45691.1"/>
    </source>
</evidence>
<keyword evidence="5" id="KW-1003">Cell membrane</keyword>
<evidence type="ECO:0000313" key="16">
    <source>
        <dbReference type="Proteomes" id="UP000295301"/>
    </source>
</evidence>
<evidence type="ECO:0000256" key="5">
    <source>
        <dbReference type="ARBA" id="ARBA00022475"/>
    </source>
</evidence>
<dbReference type="SMART" id="SM00388">
    <property type="entry name" value="HisKA"/>
    <property type="match status" value="1"/>
</dbReference>
<evidence type="ECO:0000256" key="9">
    <source>
        <dbReference type="ARBA" id="ARBA00022777"/>
    </source>
</evidence>
<feature type="transmembrane region" description="Helical" evidence="13">
    <location>
        <begin position="42"/>
        <end position="58"/>
    </location>
</feature>
<keyword evidence="6" id="KW-0597">Phosphoprotein</keyword>
<dbReference type="Gene3D" id="3.30.565.10">
    <property type="entry name" value="Histidine kinase-like ATPase, C-terminal domain"/>
    <property type="match status" value="1"/>
</dbReference>
<keyword evidence="11" id="KW-0902">Two-component regulatory system</keyword>
<dbReference type="InterPro" id="IPR036097">
    <property type="entry name" value="HisK_dim/P_sf"/>
</dbReference>
<dbReference type="Proteomes" id="UP000295301">
    <property type="component" value="Unassembled WGS sequence"/>
</dbReference>
<dbReference type="Pfam" id="PF00512">
    <property type="entry name" value="HisKA"/>
    <property type="match status" value="1"/>
</dbReference>
<name>A0A4R5V246_9RHOB</name>
<dbReference type="InterPro" id="IPR031621">
    <property type="entry name" value="HisKA_7TM"/>
</dbReference>
<feature type="domain" description="Histidine kinase" evidence="14">
    <location>
        <begin position="375"/>
        <end position="594"/>
    </location>
</feature>
<dbReference type="Gene3D" id="1.10.287.130">
    <property type="match status" value="1"/>
</dbReference>
<dbReference type="SUPFAM" id="SSF47384">
    <property type="entry name" value="Homodimeric domain of signal transducing histidine kinase"/>
    <property type="match status" value="1"/>
</dbReference>
<evidence type="ECO:0000256" key="13">
    <source>
        <dbReference type="SAM" id="Phobius"/>
    </source>
</evidence>
<dbReference type="FunFam" id="1.10.287.130:FF:000001">
    <property type="entry name" value="Two-component sensor histidine kinase"/>
    <property type="match status" value="1"/>
</dbReference>
<evidence type="ECO:0000256" key="10">
    <source>
        <dbReference type="ARBA" id="ARBA00022840"/>
    </source>
</evidence>
<evidence type="ECO:0000256" key="4">
    <source>
        <dbReference type="ARBA" id="ARBA00012438"/>
    </source>
</evidence>
<dbReference type="InterPro" id="IPR035965">
    <property type="entry name" value="PAS-like_dom_sf"/>
</dbReference>
<feature type="transmembrane region" description="Helical" evidence="13">
    <location>
        <begin position="12"/>
        <end position="30"/>
    </location>
</feature>
<dbReference type="GO" id="GO:0000155">
    <property type="term" value="F:phosphorelay sensor kinase activity"/>
    <property type="evidence" value="ECO:0007669"/>
    <property type="project" value="InterPro"/>
</dbReference>
<dbReference type="SUPFAM" id="SSF55874">
    <property type="entry name" value="ATPase domain of HSP90 chaperone/DNA topoisomerase II/histidine kinase"/>
    <property type="match status" value="1"/>
</dbReference>
<comment type="caution">
    <text evidence="15">The sequence shown here is derived from an EMBL/GenBank/DDBJ whole genome shotgun (WGS) entry which is preliminary data.</text>
</comment>
<dbReference type="OrthoDB" id="7179697at2"/>
<evidence type="ECO:0000256" key="2">
    <source>
        <dbReference type="ARBA" id="ARBA00004236"/>
    </source>
</evidence>
<dbReference type="GO" id="GO:0005524">
    <property type="term" value="F:ATP binding"/>
    <property type="evidence" value="ECO:0007669"/>
    <property type="project" value="UniProtKB-KW"/>
</dbReference>
<keyword evidence="12 13" id="KW-0472">Membrane</keyword>
<comment type="subcellular location">
    <subcellularLocation>
        <location evidence="2">Cell membrane</location>
    </subcellularLocation>
    <subcellularLocation>
        <location evidence="3">Membrane raft</location>
        <topology evidence="3">Multi-pass membrane protein</topology>
    </subcellularLocation>
</comment>
<evidence type="ECO:0000256" key="3">
    <source>
        <dbReference type="ARBA" id="ARBA00004314"/>
    </source>
</evidence>
<dbReference type="InterPro" id="IPR003594">
    <property type="entry name" value="HATPase_dom"/>
</dbReference>
<dbReference type="EMBL" id="SMUV01000068">
    <property type="protein sequence ID" value="TDK45691.1"/>
    <property type="molecule type" value="Genomic_DNA"/>
</dbReference>
<dbReference type="InterPro" id="IPR004358">
    <property type="entry name" value="Sig_transdc_His_kin-like_C"/>
</dbReference>
<dbReference type="Pfam" id="PF02518">
    <property type="entry name" value="HATPase_c"/>
    <property type="match status" value="1"/>
</dbReference>
<dbReference type="AlphaFoldDB" id="A0A4R5V246"/>
<dbReference type="EC" id="2.7.13.3" evidence="4"/>
<evidence type="ECO:0000256" key="1">
    <source>
        <dbReference type="ARBA" id="ARBA00000085"/>
    </source>
</evidence>